<evidence type="ECO:0000313" key="9">
    <source>
        <dbReference type="Proteomes" id="UP001235966"/>
    </source>
</evidence>
<sequence length="466" mass="49288">MKTLSLASMLAKARLQTRTGNALLDVFAVVAFAVSSWLTLTTLGGVWMFYNNQAAIDEAFATRYGLEDFMAGSGGMYFGLSVIALALLTIPLLSLGAAAARLGANGRERRLASLRLVGMSARQVVGMSVFESMIHAALGFLAGLAIYVASLPAWTALSFGTVQITVSSMTLPWWALLGTFALIVAIAVVSTAVGLANVSISPLGVAHRVTPAAVRAWRMVVFVVALVAVLYFSQSRDRARDVEVTQLITFAAIIMMLFGAVALVGPLFIQLTMRPLLAVGKPAWLLGMRRVLGNSRAAWRNINSVALMGMVATITLTLVSFNVASSVKNTSADLMLSQIASDISNGVVIAFAFAVVLGAVSTLVHQASDVFDRADEARALVQLGTPLGVLIRARFVQVMAPMAALMSILLVVGFLPALAQGGGVNLGNLKTLGFMVIIGVVLTFVSVLVTVPIQRQVVYARVRKND</sequence>
<keyword evidence="2" id="KW-1003">Cell membrane</keyword>
<dbReference type="EMBL" id="JAUSQW010000001">
    <property type="protein sequence ID" value="MDP9801665.1"/>
    <property type="molecule type" value="Genomic_DNA"/>
</dbReference>
<evidence type="ECO:0000256" key="3">
    <source>
        <dbReference type="ARBA" id="ARBA00022692"/>
    </source>
</evidence>
<dbReference type="Pfam" id="PF02687">
    <property type="entry name" value="FtsX"/>
    <property type="match status" value="1"/>
</dbReference>
<name>A0ABT9ND69_9ACTO</name>
<feature type="transmembrane region" description="Helical" evidence="6">
    <location>
        <begin position="21"/>
        <end position="40"/>
    </location>
</feature>
<evidence type="ECO:0000256" key="4">
    <source>
        <dbReference type="ARBA" id="ARBA00022989"/>
    </source>
</evidence>
<dbReference type="InterPro" id="IPR003838">
    <property type="entry name" value="ABC3_permease_C"/>
</dbReference>
<keyword evidence="5 6" id="KW-0472">Membrane</keyword>
<feature type="transmembrane region" description="Helical" evidence="6">
    <location>
        <begin position="76"/>
        <end position="100"/>
    </location>
</feature>
<feature type="transmembrane region" description="Helical" evidence="6">
    <location>
        <begin position="171"/>
        <end position="196"/>
    </location>
</feature>
<organism evidence="8 9">
    <name type="scientific">Arcanobacterium wilhelmae</name>
    <dbReference type="NCBI Taxonomy" id="1803177"/>
    <lineage>
        <taxon>Bacteria</taxon>
        <taxon>Bacillati</taxon>
        <taxon>Actinomycetota</taxon>
        <taxon>Actinomycetes</taxon>
        <taxon>Actinomycetales</taxon>
        <taxon>Actinomycetaceae</taxon>
        <taxon>Arcanobacterium</taxon>
    </lineage>
</organism>
<keyword evidence="9" id="KW-1185">Reference proteome</keyword>
<evidence type="ECO:0000259" key="7">
    <source>
        <dbReference type="Pfam" id="PF02687"/>
    </source>
</evidence>
<comment type="caution">
    <text evidence="8">The sequence shown here is derived from an EMBL/GenBank/DDBJ whole genome shotgun (WGS) entry which is preliminary data.</text>
</comment>
<feature type="domain" description="ABC3 transporter permease C-terminal" evidence="7">
    <location>
        <begin position="92"/>
        <end position="196"/>
    </location>
</feature>
<dbReference type="Proteomes" id="UP001235966">
    <property type="component" value="Unassembled WGS sequence"/>
</dbReference>
<feature type="transmembrane region" description="Helical" evidence="6">
    <location>
        <begin position="304"/>
        <end position="323"/>
    </location>
</feature>
<feature type="transmembrane region" description="Helical" evidence="6">
    <location>
        <begin position="216"/>
        <end position="232"/>
    </location>
</feature>
<evidence type="ECO:0000256" key="2">
    <source>
        <dbReference type="ARBA" id="ARBA00022475"/>
    </source>
</evidence>
<evidence type="ECO:0000313" key="8">
    <source>
        <dbReference type="EMBL" id="MDP9801665.1"/>
    </source>
</evidence>
<proteinExistence type="predicted"/>
<feature type="transmembrane region" description="Helical" evidence="6">
    <location>
        <begin position="136"/>
        <end position="159"/>
    </location>
</feature>
<dbReference type="RefSeq" id="WP_307014850.1">
    <property type="nucleotide sequence ID" value="NZ_JAUSQW010000001.1"/>
</dbReference>
<accession>A0ABT9ND69</accession>
<feature type="transmembrane region" description="Helical" evidence="6">
    <location>
        <begin position="343"/>
        <end position="364"/>
    </location>
</feature>
<keyword evidence="4 6" id="KW-1133">Transmembrane helix</keyword>
<evidence type="ECO:0000256" key="1">
    <source>
        <dbReference type="ARBA" id="ARBA00004651"/>
    </source>
</evidence>
<reference evidence="8 9" key="1">
    <citation type="submission" date="2023-07" db="EMBL/GenBank/DDBJ databases">
        <title>Sequencing the genomes of 1000 actinobacteria strains.</title>
        <authorList>
            <person name="Klenk H.-P."/>
        </authorList>
    </citation>
    <scope>NUCLEOTIDE SEQUENCE [LARGE SCALE GENOMIC DNA]</scope>
    <source>
        <strain evidence="8 9">DSM 102162</strain>
    </source>
</reference>
<gene>
    <name evidence="8" type="ORF">J2S49_001741</name>
</gene>
<keyword evidence="3 6" id="KW-0812">Transmembrane</keyword>
<feature type="transmembrane region" description="Helical" evidence="6">
    <location>
        <begin position="244"/>
        <end position="269"/>
    </location>
</feature>
<feature type="transmembrane region" description="Helical" evidence="6">
    <location>
        <begin position="431"/>
        <end position="453"/>
    </location>
</feature>
<evidence type="ECO:0000256" key="6">
    <source>
        <dbReference type="SAM" id="Phobius"/>
    </source>
</evidence>
<evidence type="ECO:0000256" key="5">
    <source>
        <dbReference type="ARBA" id="ARBA00023136"/>
    </source>
</evidence>
<protein>
    <recommendedName>
        <fullName evidence="7">ABC3 transporter permease C-terminal domain-containing protein</fullName>
    </recommendedName>
</protein>
<feature type="transmembrane region" description="Helical" evidence="6">
    <location>
        <begin position="398"/>
        <end position="419"/>
    </location>
</feature>
<comment type="subcellular location">
    <subcellularLocation>
        <location evidence="1">Cell membrane</location>
        <topology evidence="1">Multi-pass membrane protein</topology>
    </subcellularLocation>
</comment>